<proteinExistence type="predicted"/>
<keyword evidence="3" id="KW-1185">Reference proteome</keyword>
<organism evidence="2 3">
    <name type="scientific">Triticum urartu</name>
    <name type="common">Red wild einkorn</name>
    <name type="synonym">Crithodium urartu</name>
    <dbReference type="NCBI Taxonomy" id="4572"/>
    <lineage>
        <taxon>Eukaryota</taxon>
        <taxon>Viridiplantae</taxon>
        <taxon>Streptophyta</taxon>
        <taxon>Embryophyta</taxon>
        <taxon>Tracheophyta</taxon>
        <taxon>Spermatophyta</taxon>
        <taxon>Magnoliopsida</taxon>
        <taxon>Liliopsida</taxon>
        <taxon>Poales</taxon>
        <taxon>Poaceae</taxon>
        <taxon>BOP clade</taxon>
        <taxon>Pooideae</taxon>
        <taxon>Triticodae</taxon>
        <taxon>Triticeae</taxon>
        <taxon>Triticinae</taxon>
        <taxon>Triticum</taxon>
    </lineage>
</organism>
<dbReference type="Gramene" id="TuG1812G0500001712.01.T03">
    <property type="protein sequence ID" value="TuG1812G0500001712.01.T03"/>
    <property type="gene ID" value="TuG1812G0500001712.01"/>
</dbReference>
<dbReference type="AlphaFoldDB" id="A0A8R7QD22"/>
<reference evidence="3" key="1">
    <citation type="journal article" date="2013" name="Nature">
        <title>Draft genome of the wheat A-genome progenitor Triticum urartu.</title>
        <authorList>
            <person name="Ling H.Q."/>
            <person name="Zhao S."/>
            <person name="Liu D."/>
            <person name="Wang J."/>
            <person name="Sun H."/>
            <person name="Zhang C."/>
            <person name="Fan H."/>
            <person name="Li D."/>
            <person name="Dong L."/>
            <person name="Tao Y."/>
            <person name="Gao C."/>
            <person name="Wu H."/>
            <person name="Li Y."/>
            <person name="Cui Y."/>
            <person name="Guo X."/>
            <person name="Zheng S."/>
            <person name="Wang B."/>
            <person name="Yu K."/>
            <person name="Liang Q."/>
            <person name="Yang W."/>
            <person name="Lou X."/>
            <person name="Chen J."/>
            <person name="Feng M."/>
            <person name="Jian J."/>
            <person name="Zhang X."/>
            <person name="Luo G."/>
            <person name="Jiang Y."/>
            <person name="Liu J."/>
            <person name="Wang Z."/>
            <person name="Sha Y."/>
            <person name="Zhang B."/>
            <person name="Wu H."/>
            <person name="Tang D."/>
            <person name="Shen Q."/>
            <person name="Xue P."/>
            <person name="Zou S."/>
            <person name="Wang X."/>
            <person name="Liu X."/>
            <person name="Wang F."/>
            <person name="Yang Y."/>
            <person name="An X."/>
            <person name="Dong Z."/>
            <person name="Zhang K."/>
            <person name="Zhang X."/>
            <person name="Luo M.C."/>
            <person name="Dvorak J."/>
            <person name="Tong Y."/>
            <person name="Wang J."/>
            <person name="Yang H."/>
            <person name="Li Z."/>
            <person name="Wang D."/>
            <person name="Zhang A."/>
            <person name="Wang J."/>
        </authorList>
    </citation>
    <scope>NUCLEOTIDE SEQUENCE</scope>
    <source>
        <strain evidence="3">cv. G1812</strain>
    </source>
</reference>
<dbReference type="Proteomes" id="UP000015106">
    <property type="component" value="Chromosome 5"/>
</dbReference>
<reference evidence="2" key="3">
    <citation type="submission" date="2022-06" db="UniProtKB">
        <authorList>
            <consortium name="EnsemblPlants"/>
        </authorList>
    </citation>
    <scope>IDENTIFICATION</scope>
</reference>
<protein>
    <submittedName>
        <fullName evidence="2">Uncharacterized protein</fullName>
    </submittedName>
</protein>
<evidence type="ECO:0000256" key="1">
    <source>
        <dbReference type="SAM" id="MobiDB-lite"/>
    </source>
</evidence>
<sequence length="157" mass="17375">HLNRRPPAHHSSVDLPQSFVYGSPPPPPPPPPSPAPSQNPRAGQDYRLVVLVWSRRRGSLGSPPPPLILTDEADAGEQGRAWPTRSSSRICAQLAADLLLLAPYALPPNCRDGEIFVCDWVMPLMCCFYQWRVSNVAAANAYTEREREIVVTENIEI</sequence>
<dbReference type="Gramene" id="TuG1812G0500001712.01.T02">
    <property type="protein sequence ID" value="TuG1812G0500001712.01.T02"/>
    <property type="gene ID" value="TuG1812G0500001712.01"/>
</dbReference>
<reference evidence="2" key="2">
    <citation type="submission" date="2018-03" db="EMBL/GenBank/DDBJ databases">
        <title>The Triticum urartu genome reveals the dynamic nature of wheat genome evolution.</title>
        <authorList>
            <person name="Ling H."/>
            <person name="Ma B."/>
            <person name="Shi X."/>
            <person name="Liu H."/>
            <person name="Dong L."/>
            <person name="Sun H."/>
            <person name="Cao Y."/>
            <person name="Gao Q."/>
            <person name="Zheng S."/>
            <person name="Li Y."/>
            <person name="Yu Y."/>
            <person name="Du H."/>
            <person name="Qi M."/>
            <person name="Li Y."/>
            <person name="Yu H."/>
            <person name="Cui Y."/>
            <person name="Wang N."/>
            <person name="Chen C."/>
            <person name="Wu H."/>
            <person name="Zhao Y."/>
            <person name="Zhang J."/>
            <person name="Li Y."/>
            <person name="Zhou W."/>
            <person name="Zhang B."/>
            <person name="Hu W."/>
            <person name="Eijk M."/>
            <person name="Tang J."/>
            <person name="Witsenboer H."/>
            <person name="Zhao S."/>
            <person name="Li Z."/>
            <person name="Zhang A."/>
            <person name="Wang D."/>
            <person name="Liang C."/>
        </authorList>
    </citation>
    <scope>NUCLEOTIDE SEQUENCE [LARGE SCALE GENOMIC DNA]</scope>
    <source>
        <strain evidence="2">cv. G1812</strain>
    </source>
</reference>
<evidence type="ECO:0000313" key="2">
    <source>
        <dbReference type="EnsemblPlants" id="TuG1812G0500001712.01.T02"/>
    </source>
</evidence>
<dbReference type="EnsemblPlants" id="TuG1812G0500001712.01.T03">
    <property type="protein sequence ID" value="TuG1812G0500001712.01.T03"/>
    <property type="gene ID" value="TuG1812G0500001712.01"/>
</dbReference>
<feature type="compositionally biased region" description="Pro residues" evidence="1">
    <location>
        <begin position="23"/>
        <end position="37"/>
    </location>
</feature>
<evidence type="ECO:0000313" key="3">
    <source>
        <dbReference type="Proteomes" id="UP000015106"/>
    </source>
</evidence>
<accession>A0A8R7QD22</accession>
<feature type="region of interest" description="Disordered" evidence="1">
    <location>
        <begin position="1"/>
        <end position="41"/>
    </location>
</feature>
<name>A0A8R7QD22_TRIUA</name>
<dbReference type="EnsemblPlants" id="TuG1812G0500001712.01.T02">
    <property type="protein sequence ID" value="TuG1812G0500001712.01.T02"/>
    <property type="gene ID" value="TuG1812G0500001712.01"/>
</dbReference>
<dbReference type="EnsemblPlants" id="TuG1812G0500001712.01.T04">
    <property type="protein sequence ID" value="TuG1812G0500001712.01.T04"/>
    <property type="gene ID" value="TuG1812G0500001712.01"/>
</dbReference>
<dbReference type="Gramene" id="TuG1812G0500001712.01.T04">
    <property type="protein sequence ID" value="TuG1812G0500001712.01.T04"/>
    <property type="gene ID" value="TuG1812G0500001712.01"/>
</dbReference>